<feature type="domain" description="Fervidolysin-like N-terminal prodomain" evidence="13">
    <location>
        <begin position="50"/>
        <end position="120"/>
    </location>
</feature>
<dbReference type="GO" id="GO:0004252">
    <property type="term" value="F:serine-type endopeptidase activity"/>
    <property type="evidence" value="ECO:0007669"/>
    <property type="project" value="UniProtKB-UniRule"/>
</dbReference>
<dbReference type="GO" id="GO:0006508">
    <property type="term" value="P:proteolysis"/>
    <property type="evidence" value="ECO:0007669"/>
    <property type="project" value="UniProtKB-KW"/>
</dbReference>
<evidence type="ECO:0000259" key="13">
    <source>
        <dbReference type="Pfam" id="PF22148"/>
    </source>
</evidence>
<dbReference type="AlphaFoldDB" id="A0A974S0C8"/>
<dbReference type="InterPro" id="IPR023828">
    <property type="entry name" value="Peptidase_S8_Ser-AS"/>
</dbReference>
<feature type="active site" description="Charge relay system" evidence="9 10">
    <location>
        <position position="165"/>
    </location>
</feature>
<keyword evidence="4" id="KW-0964">Secreted</keyword>
<organism evidence="14 15">
    <name type="scientific">Peribacillus psychrosaccharolyticus</name>
    <name type="common">Bacillus psychrosaccharolyticus</name>
    <dbReference type="NCBI Taxonomy" id="1407"/>
    <lineage>
        <taxon>Bacteria</taxon>
        <taxon>Bacillati</taxon>
        <taxon>Bacillota</taxon>
        <taxon>Bacilli</taxon>
        <taxon>Bacillales</taxon>
        <taxon>Bacillaceae</taxon>
        <taxon>Peribacillus</taxon>
    </lineage>
</organism>
<dbReference type="RefSeq" id="WP_040372748.1">
    <property type="nucleotide sequence ID" value="NZ_CP068053.1"/>
</dbReference>
<dbReference type="SUPFAM" id="SSF52743">
    <property type="entry name" value="Subtilisin-like"/>
    <property type="match status" value="1"/>
</dbReference>
<evidence type="ECO:0000256" key="5">
    <source>
        <dbReference type="ARBA" id="ARBA00022670"/>
    </source>
</evidence>
<dbReference type="SUPFAM" id="SSF89260">
    <property type="entry name" value="Collagen-binding domain"/>
    <property type="match status" value="1"/>
</dbReference>
<evidence type="ECO:0000256" key="6">
    <source>
        <dbReference type="ARBA" id="ARBA00022801"/>
    </source>
</evidence>
<dbReference type="GO" id="GO:0005576">
    <property type="term" value="C:extracellular region"/>
    <property type="evidence" value="ECO:0007669"/>
    <property type="project" value="UniProtKB-SubCell"/>
</dbReference>
<evidence type="ECO:0000256" key="4">
    <source>
        <dbReference type="ARBA" id="ARBA00022525"/>
    </source>
</evidence>
<dbReference type="KEGG" id="ppsr:I6J18_15940"/>
<dbReference type="EMBL" id="CP068053">
    <property type="protein sequence ID" value="QQS99124.1"/>
    <property type="molecule type" value="Genomic_DNA"/>
</dbReference>
<gene>
    <name evidence="14" type="ORF">I6J18_15940</name>
</gene>
<evidence type="ECO:0000313" key="15">
    <source>
        <dbReference type="Proteomes" id="UP000595254"/>
    </source>
</evidence>
<dbReference type="PRINTS" id="PR00723">
    <property type="entry name" value="SUBTILISIN"/>
</dbReference>
<feature type="active site" description="Charge relay system" evidence="9 10">
    <location>
        <position position="355"/>
    </location>
</feature>
<feature type="domain" description="Peptidase S8/S53" evidence="12">
    <location>
        <begin position="157"/>
        <end position="403"/>
    </location>
</feature>
<dbReference type="InterPro" id="IPR054399">
    <property type="entry name" value="Fervidolysin-like_N_prodom"/>
</dbReference>
<comment type="subcellular location">
    <subcellularLocation>
        <location evidence="2">Secreted</location>
    </subcellularLocation>
</comment>
<comment type="similarity">
    <text evidence="3 10">Belongs to the peptidase S8 family.</text>
</comment>
<keyword evidence="5 10" id="KW-0645">Protease</keyword>
<keyword evidence="6 10" id="KW-0378">Hydrolase</keyword>
<comment type="cofactor">
    <cofactor evidence="1">
        <name>Ca(2+)</name>
        <dbReference type="ChEBI" id="CHEBI:29108"/>
    </cofactor>
</comment>
<dbReference type="PROSITE" id="PS00138">
    <property type="entry name" value="SUBTILASE_SER"/>
    <property type="match status" value="1"/>
</dbReference>
<dbReference type="InterPro" id="IPR015500">
    <property type="entry name" value="Peptidase_S8_subtilisin-rel"/>
</dbReference>
<dbReference type="PANTHER" id="PTHR43806:SF11">
    <property type="entry name" value="CEREVISIN-RELATED"/>
    <property type="match status" value="1"/>
</dbReference>
<evidence type="ECO:0000259" key="12">
    <source>
        <dbReference type="Pfam" id="PF00082"/>
    </source>
</evidence>
<dbReference type="InterPro" id="IPR022398">
    <property type="entry name" value="Peptidase_S8_His-AS"/>
</dbReference>
<dbReference type="PROSITE" id="PS51892">
    <property type="entry name" value="SUBTILASE"/>
    <property type="match status" value="1"/>
</dbReference>
<reference evidence="14 15" key="1">
    <citation type="submission" date="2021-01" db="EMBL/GenBank/DDBJ databases">
        <title>FDA dAtabase for Regulatory Grade micrObial Sequences (FDA-ARGOS): Supporting development and validation of Infectious Disease Dx tests.</title>
        <authorList>
            <person name="Nelson B."/>
            <person name="Plummer A."/>
            <person name="Tallon L."/>
            <person name="Sadzewicz L."/>
            <person name="Zhao X."/>
            <person name="Boylan J."/>
            <person name="Ott S."/>
            <person name="Bowen H."/>
            <person name="Vavikolanu K."/>
            <person name="Mehta A."/>
            <person name="Aluvathingal J."/>
            <person name="Nadendla S."/>
            <person name="Myers T."/>
            <person name="Yan Y."/>
            <person name="Sichtig H."/>
        </authorList>
    </citation>
    <scope>NUCLEOTIDE SEQUENCE [LARGE SCALE GENOMIC DNA]</scope>
    <source>
        <strain evidence="14 15">FDAARGOS_1161</strain>
    </source>
</reference>
<dbReference type="InterPro" id="IPR050131">
    <property type="entry name" value="Peptidase_S8_subtilisin-like"/>
</dbReference>
<keyword evidence="8" id="KW-0106">Calcium</keyword>
<evidence type="ECO:0000313" key="14">
    <source>
        <dbReference type="EMBL" id="QQS99124.1"/>
    </source>
</evidence>
<evidence type="ECO:0000256" key="3">
    <source>
        <dbReference type="ARBA" id="ARBA00011073"/>
    </source>
</evidence>
<dbReference type="Pfam" id="PF22148">
    <property type="entry name" value="Fervidolysin_NPro-like"/>
    <property type="match status" value="1"/>
</dbReference>
<evidence type="ECO:0000256" key="9">
    <source>
        <dbReference type="PIRSR" id="PIRSR615500-1"/>
    </source>
</evidence>
<evidence type="ECO:0000256" key="10">
    <source>
        <dbReference type="PROSITE-ProRule" id="PRU01240"/>
    </source>
</evidence>
<dbReference type="Gene3D" id="2.60.120.380">
    <property type="match status" value="3"/>
</dbReference>
<dbReference type="PANTHER" id="PTHR43806">
    <property type="entry name" value="PEPTIDASE S8"/>
    <property type="match status" value="1"/>
</dbReference>
<dbReference type="InterPro" id="IPR000209">
    <property type="entry name" value="Peptidase_S8/S53_dom"/>
</dbReference>
<keyword evidence="7 10" id="KW-0720">Serine protease</keyword>
<dbReference type="InterPro" id="IPR036852">
    <property type="entry name" value="Peptidase_S8/S53_dom_sf"/>
</dbReference>
<feature type="active site" description="Charge relay system" evidence="9 10">
    <location>
        <position position="197"/>
    </location>
</feature>
<accession>A0A974S0C8</accession>
<proteinExistence type="inferred from homology"/>
<dbReference type="Proteomes" id="UP000595254">
    <property type="component" value="Chromosome"/>
</dbReference>
<dbReference type="Pfam" id="PF00082">
    <property type="entry name" value="Peptidase_S8"/>
    <property type="match status" value="1"/>
</dbReference>
<keyword evidence="15" id="KW-1185">Reference proteome</keyword>
<feature type="region of interest" description="Disordered" evidence="11">
    <location>
        <begin position="619"/>
        <end position="645"/>
    </location>
</feature>
<evidence type="ECO:0000256" key="7">
    <source>
        <dbReference type="ARBA" id="ARBA00022825"/>
    </source>
</evidence>
<protein>
    <submittedName>
        <fullName evidence="14">S8 family serine peptidase</fullName>
    </submittedName>
</protein>
<evidence type="ECO:0000256" key="1">
    <source>
        <dbReference type="ARBA" id="ARBA00001913"/>
    </source>
</evidence>
<evidence type="ECO:0000256" key="11">
    <source>
        <dbReference type="SAM" id="MobiDB-lite"/>
    </source>
</evidence>
<evidence type="ECO:0000256" key="2">
    <source>
        <dbReference type="ARBA" id="ARBA00004613"/>
    </source>
</evidence>
<dbReference type="Gene3D" id="3.40.50.200">
    <property type="entry name" value="Peptidase S8/S53 domain"/>
    <property type="match status" value="1"/>
</dbReference>
<name>A0A974S0C8_PERPY</name>
<dbReference type="PROSITE" id="PS00137">
    <property type="entry name" value="SUBTILASE_HIS"/>
    <property type="match status" value="1"/>
</dbReference>
<evidence type="ECO:0000256" key="8">
    <source>
        <dbReference type="ARBA" id="ARBA00022837"/>
    </source>
</evidence>
<sequence length="1143" mass="125487">MKPISKKIAALGISLSVAITPVLSFHHAEAHVGLPTGKSFKSLQASSFNAKNQNTEKKFSDNTLVIKYKTPLSAADHQRAGTTVIQQIKELKYIVVKVKNKKNLEAAMKSYQKNTKVTTVNMSPTFKTFAANDPKVDQQYALSMLNVDEAQKLAGKNKVTVAVIDQGIDRNHPELKGSLLPSYNAANPMNPAAPDFHGTHVAGIIAAKKDNGIGGYGMNPNVNLLSIDVFDGQYYSSDYTIAQGILYAIEKGAQVINMSLGGGYPSLVLEEAVKKAIEKGIVVVAASGNDGDDYASYPAAFEGVISVGSTNSSKKLSYYSSYGASVDLVAPGEDIYAPFYDTAKKSTFARMSGTSMATPVVAGAVSLLLSKHPNLTPAQVEYILEQTATDLGDSGFDIKYGNGQVNPVAALNYNIKKLPSFVKENWGQKEILEKATALNADQPISIKETITKPFEQKWIKFSVKKGEYIQTSLLGQAQYDYKMMVHFYGDENPQIIDINNEREGKTEAKLIQAPFTGEVAIGVKDSNGSFDDSTKKGSNYELQVSKYQVLPEDESNLETPIEVAALPFTSKPAYLTGEKGDEDFFHFKADESRLMKIDVSGIPGINIALNVYEKEQLFPPPEETESGETPAPEQDIPSENPAPVEGEEEAIPALYMSNNGGVGEGESLYFMSEPEKEYYVSVTSKKMSYEYSYGEDDFSFIEYGEMEAGQSMLPFTVKIDSKLMPEDEDGYSSGGEEEEVTEEDMIAGIDASALPYQIGESADGYIQSDNDQDWYKLVPEENGIYQFDIPSPKKDLPYVQIVEVAEFMDEETNKTVKYLNTVASNMDYYSWDVKLTDKFFAGLKAGKTYYLAAGGTTNFDPYKITSKLAVKSTQDQYEDNDKPEDAKNLPASGVVEGDFGLANDVDTFYLAPNKTAIYSAKFERKKMPNSLKEFPNELLQPIYAFIQITEDTNGNHKLDPEESEKTILFMNIIESGVNYGSFKAEKEKKYFITILGLVDSGSGISLWPYKFTAAPVNQNDEDAGSKVKKNTPSKPLNLKKAKAKSYSAKGYLNAGVGEGDEDWYVFKAAKKETAAIKLDGGDEIDGVIEVYKNGKRVAKSDQYALGDPELLSLNLTKGTYYIKVRDVKGNASINPYTLHVNLK</sequence>